<dbReference type="NCBIfam" id="TIGR00103">
    <property type="entry name" value="DNA_YbaB_EbfC"/>
    <property type="match status" value="1"/>
</dbReference>
<comment type="caution">
    <text evidence="4">The sequence shown here is derived from an EMBL/GenBank/DDBJ whole genome shotgun (WGS) entry which is preliminary data.</text>
</comment>
<dbReference type="InterPro" id="IPR004401">
    <property type="entry name" value="YbaB/EbfC"/>
</dbReference>
<comment type="similarity">
    <text evidence="2">Belongs to the YbaB/EbfC family.</text>
</comment>
<dbReference type="AlphaFoldDB" id="A0A1J5MYQ1"/>
<evidence type="ECO:0000256" key="2">
    <source>
        <dbReference type="HAMAP-Rule" id="MF_00274"/>
    </source>
</evidence>
<dbReference type="HAMAP" id="MF_00274">
    <property type="entry name" value="DNA_YbaB_EbfC"/>
    <property type="match status" value="1"/>
</dbReference>
<dbReference type="EMBL" id="LKAQ01000001">
    <property type="protein sequence ID" value="OIQ51637.1"/>
    <property type="molecule type" value="Genomic_DNA"/>
</dbReference>
<dbReference type="RefSeq" id="WP_071543765.1">
    <property type="nucleotide sequence ID" value="NZ_LKAQ01000001.1"/>
</dbReference>
<protein>
    <recommendedName>
        <fullName evidence="2">Nucleoid-associated protein BerOc1_00092</fullName>
    </recommendedName>
</protein>
<evidence type="ECO:0000256" key="1">
    <source>
        <dbReference type="ARBA" id="ARBA00023125"/>
    </source>
</evidence>
<dbReference type="PIRSF" id="PIRSF004555">
    <property type="entry name" value="UCP004555"/>
    <property type="match status" value="1"/>
</dbReference>
<dbReference type="Gene3D" id="3.30.1310.10">
    <property type="entry name" value="Nucleoid-associated protein YbaB-like domain"/>
    <property type="match status" value="1"/>
</dbReference>
<comment type="subunit">
    <text evidence="2">Homodimer.</text>
</comment>
<evidence type="ECO:0000256" key="3">
    <source>
        <dbReference type="SAM" id="Coils"/>
    </source>
</evidence>
<evidence type="ECO:0000313" key="4">
    <source>
        <dbReference type="EMBL" id="OIQ51637.1"/>
    </source>
</evidence>
<feature type="coiled-coil region" evidence="3">
    <location>
        <begin position="4"/>
        <end position="31"/>
    </location>
</feature>
<sequence length="103" mass="11142">MKGMNEMLRQAQIMQRKMTEAQDALKTKEVEASSGGGMVTVKVTGAQEVTEVRIEPSVMEAGDVEMLQDLVMTAANEALKKSKEMMEEAMKGVTGGLSIPGMF</sequence>
<dbReference type="InterPro" id="IPR036894">
    <property type="entry name" value="YbaB-like_sf"/>
</dbReference>
<keyword evidence="2" id="KW-0963">Cytoplasm</keyword>
<accession>A0A1J5MYQ1</accession>
<dbReference type="PANTHER" id="PTHR33449">
    <property type="entry name" value="NUCLEOID-ASSOCIATED PROTEIN YBAB"/>
    <property type="match status" value="1"/>
</dbReference>
<name>A0A1J5MYQ1_9BACT</name>
<dbReference type="OrthoDB" id="9803080at2"/>
<dbReference type="SUPFAM" id="SSF82607">
    <property type="entry name" value="YbaB-like"/>
    <property type="match status" value="1"/>
</dbReference>
<reference evidence="4 5" key="1">
    <citation type="submission" date="2015-09" db="EMBL/GenBank/DDBJ databases">
        <title>Genome of Desulfovibrio dechloracetivorans BerOc1, a mercury methylating strain isolated from highly hydrocarbons and metals contaminated coastal sediments.</title>
        <authorList>
            <person name="Goni Urriza M."/>
            <person name="Gassie C."/>
            <person name="Bouchez O."/>
            <person name="Klopp C."/>
            <person name="Ranchou-Peyruse A."/>
            <person name="Remy G."/>
        </authorList>
    </citation>
    <scope>NUCLEOTIDE SEQUENCE [LARGE SCALE GENOMIC DNA]</scope>
    <source>
        <strain evidence="4 5">BerOc1</strain>
    </source>
</reference>
<dbReference type="PANTHER" id="PTHR33449:SF1">
    <property type="entry name" value="NUCLEOID-ASSOCIATED PROTEIN YBAB"/>
    <property type="match status" value="1"/>
</dbReference>
<comment type="function">
    <text evidence="2">Binds to DNA and alters its conformation. May be involved in regulation of gene expression, nucleoid organization and DNA protection.</text>
</comment>
<dbReference type="GO" id="GO:0003677">
    <property type="term" value="F:DNA binding"/>
    <property type="evidence" value="ECO:0007669"/>
    <property type="project" value="UniProtKB-UniRule"/>
</dbReference>
<comment type="subcellular location">
    <subcellularLocation>
        <location evidence="2">Cytoplasm</location>
        <location evidence="2">Nucleoid</location>
    </subcellularLocation>
</comment>
<dbReference type="Proteomes" id="UP000181901">
    <property type="component" value="Unassembled WGS sequence"/>
</dbReference>
<organism evidence="4 5">
    <name type="scientific">Pseudodesulfovibrio hydrargyri</name>
    <dbReference type="NCBI Taxonomy" id="2125990"/>
    <lineage>
        <taxon>Bacteria</taxon>
        <taxon>Pseudomonadati</taxon>
        <taxon>Thermodesulfobacteriota</taxon>
        <taxon>Desulfovibrionia</taxon>
        <taxon>Desulfovibrionales</taxon>
        <taxon>Desulfovibrionaceae</taxon>
    </lineage>
</organism>
<proteinExistence type="inferred from homology"/>
<evidence type="ECO:0000313" key="5">
    <source>
        <dbReference type="Proteomes" id="UP000181901"/>
    </source>
</evidence>
<keyword evidence="1 2" id="KW-0238">DNA-binding</keyword>
<keyword evidence="3" id="KW-0175">Coiled coil</keyword>
<keyword evidence="5" id="KW-1185">Reference proteome</keyword>
<dbReference type="GO" id="GO:0005829">
    <property type="term" value="C:cytosol"/>
    <property type="evidence" value="ECO:0007669"/>
    <property type="project" value="TreeGrafter"/>
</dbReference>
<gene>
    <name evidence="4" type="ORF">BerOc1_00092</name>
</gene>
<dbReference type="Pfam" id="PF02575">
    <property type="entry name" value="YbaB_DNA_bd"/>
    <property type="match status" value="1"/>
</dbReference>
<dbReference type="GO" id="GO:0043590">
    <property type="term" value="C:bacterial nucleoid"/>
    <property type="evidence" value="ECO:0007669"/>
    <property type="project" value="UniProtKB-UniRule"/>
</dbReference>